<evidence type="ECO:0000256" key="2">
    <source>
        <dbReference type="SAM" id="SignalP"/>
    </source>
</evidence>
<keyword evidence="5" id="KW-1185">Reference proteome</keyword>
<dbReference type="Proteomes" id="UP001055153">
    <property type="component" value="Unassembled WGS sequence"/>
</dbReference>
<evidence type="ECO:0000313" key="4">
    <source>
        <dbReference type="EMBL" id="GJE02070.1"/>
    </source>
</evidence>
<dbReference type="InterPro" id="IPR007844">
    <property type="entry name" value="AsmA"/>
</dbReference>
<dbReference type="PANTHER" id="PTHR30441">
    <property type="entry name" value="DUF748 DOMAIN-CONTAINING PROTEIN"/>
    <property type="match status" value="1"/>
</dbReference>
<reference evidence="4" key="2">
    <citation type="submission" date="2021-08" db="EMBL/GenBank/DDBJ databases">
        <authorList>
            <person name="Tani A."/>
            <person name="Ola A."/>
            <person name="Ogura Y."/>
            <person name="Katsura K."/>
            <person name="Hayashi T."/>
        </authorList>
    </citation>
    <scope>NUCLEOTIDE SEQUENCE</scope>
    <source>
        <strain evidence="4">DSM 17168</strain>
    </source>
</reference>
<feature type="signal peptide" evidence="2">
    <location>
        <begin position="1"/>
        <end position="20"/>
    </location>
</feature>
<organism evidence="4 5">
    <name type="scientific">Methylobacterium isbiliense</name>
    <dbReference type="NCBI Taxonomy" id="315478"/>
    <lineage>
        <taxon>Bacteria</taxon>
        <taxon>Pseudomonadati</taxon>
        <taxon>Pseudomonadota</taxon>
        <taxon>Alphaproteobacteria</taxon>
        <taxon>Hyphomicrobiales</taxon>
        <taxon>Methylobacteriaceae</taxon>
        <taxon>Methylobacterium</taxon>
    </lineage>
</organism>
<comment type="caution">
    <text evidence="4">The sequence shown here is derived from an EMBL/GenBank/DDBJ whole genome shotgun (WGS) entry which is preliminary data.</text>
</comment>
<dbReference type="RefSeq" id="WP_238237420.1">
    <property type="nucleotide sequence ID" value="NZ_BPQQ01000047.1"/>
</dbReference>
<proteinExistence type="predicted"/>
<protein>
    <recommendedName>
        <fullName evidence="3">AsmA domain-containing protein</fullName>
    </recommendedName>
</protein>
<evidence type="ECO:0000259" key="3">
    <source>
        <dbReference type="Pfam" id="PF05170"/>
    </source>
</evidence>
<feature type="domain" description="AsmA" evidence="3">
    <location>
        <begin position="291"/>
        <end position="458"/>
    </location>
</feature>
<dbReference type="EMBL" id="BPQQ01000047">
    <property type="protein sequence ID" value="GJE02070.1"/>
    <property type="molecule type" value="Genomic_DNA"/>
</dbReference>
<dbReference type="PANTHER" id="PTHR30441:SF4">
    <property type="entry name" value="PROTEIN ASMA"/>
    <property type="match status" value="1"/>
</dbReference>
<reference evidence="4" key="1">
    <citation type="journal article" date="2021" name="Front. Microbiol.">
        <title>Comprehensive Comparative Genomics and Phenotyping of Methylobacterium Species.</title>
        <authorList>
            <person name="Alessa O."/>
            <person name="Ogura Y."/>
            <person name="Fujitani Y."/>
            <person name="Takami H."/>
            <person name="Hayashi T."/>
            <person name="Sahin N."/>
            <person name="Tani A."/>
        </authorList>
    </citation>
    <scope>NUCLEOTIDE SEQUENCE</scope>
    <source>
        <strain evidence="4">DSM 17168</strain>
    </source>
</reference>
<dbReference type="InterPro" id="IPR052894">
    <property type="entry name" value="AsmA-related"/>
</dbReference>
<feature type="chain" id="PRO_5046028960" description="AsmA domain-containing protein" evidence="2">
    <location>
        <begin position="21"/>
        <end position="581"/>
    </location>
</feature>
<name>A0ABQ4SFS9_9HYPH</name>
<keyword evidence="2" id="KW-0732">Signal</keyword>
<evidence type="ECO:0000256" key="1">
    <source>
        <dbReference type="SAM" id="MobiDB-lite"/>
    </source>
</evidence>
<feature type="region of interest" description="Disordered" evidence="1">
    <location>
        <begin position="559"/>
        <end position="581"/>
    </location>
</feature>
<dbReference type="Pfam" id="PF05170">
    <property type="entry name" value="AsmA"/>
    <property type="match status" value="1"/>
</dbReference>
<accession>A0ABQ4SFS9</accession>
<gene>
    <name evidence="4" type="ORF">GMJLKIPL_4014</name>
</gene>
<sequence length="581" mass="59073">MKLRVVFLLLLAGSVAAAGAAVATSSARIARAVEERLEAETGRPWTVAGGASLTLWPSFAVVVRDVGTRTAFADGSEARLDIAALRATGAPLDLLAGRGVREVEVERPRLRWPAEWWRVADPPARGQDAARPAPGPRPDLIRITDGSLALVEGDAVVASVEAVSAEARAEAGGFAVTARGRPGGATCEVAAAPGGAAGPVPLDFTCRLPQFSAPLTGRADAGVQGAELTLSRLTGSLGTSRFAGAAVVDLTAKPFVRLDLGFEQLDLPPLRMEAGADDLTLLRSFDGRAKLRAGALRAAGLSANDVMVEAKLTGGTVEASLAPTALHGGQIRATLTSALAAPGPAPSRHALRLDLTQARSLPLLTAMAGFGLLDGTAGASLDLKATGATTAEIARSLAGEAVVTLENGRLNGIDIPGVVQSIASQISADPRLRASDATAFDRITARLRIADGQATTQDIALAGPLVTARGAGTIDLASRSIALRIEPKLTRSAARALPKLLDISLPVLITGSWDAPQVSVDLGGVLSGQNLSGLGALGSSLLEGGEANPLGGMLDQIFPGAGRARAPAPGRTGPRRNAAPP</sequence>
<evidence type="ECO:0000313" key="5">
    <source>
        <dbReference type="Proteomes" id="UP001055153"/>
    </source>
</evidence>